<keyword evidence="4" id="KW-1185">Reference proteome</keyword>
<dbReference type="SUPFAM" id="SSF57850">
    <property type="entry name" value="RING/U-box"/>
    <property type="match status" value="1"/>
</dbReference>
<evidence type="ECO:0000256" key="1">
    <source>
        <dbReference type="PROSITE-ProRule" id="PRU00175"/>
    </source>
</evidence>
<dbReference type="Proteomes" id="UP001214638">
    <property type="component" value="Unassembled WGS sequence"/>
</dbReference>
<dbReference type="KEGG" id="bdw:94334976"/>
<dbReference type="PANTHER" id="PTHR22996">
    <property type="entry name" value="MAHOGUNIN"/>
    <property type="match status" value="1"/>
</dbReference>
<keyword evidence="1" id="KW-0863">Zinc-finger</keyword>
<evidence type="ECO:0000313" key="4">
    <source>
        <dbReference type="Proteomes" id="UP001214638"/>
    </source>
</evidence>
<feature type="domain" description="RING-type" evidence="2">
    <location>
        <begin position="133"/>
        <end position="173"/>
    </location>
</feature>
<gene>
    <name evidence="3" type="ORF">BdWA1_000678</name>
</gene>
<proteinExistence type="predicted"/>
<dbReference type="InterPro" id="IPR013083">
    <property type="entry name" value="Znf_RING/FYVE/PHD"/>
</dbReference>
<dbReference type="RefSeq" id="XP_067804517.1">
    <property type="nucleotide sequence ID" value="XM_067945726.1"/>
</dbReference>
<keyword evidence="1" id="KW-0862">Zinc</keyword>
<dbReference type="InterPro" id="IPR045194">
    <property type="entry name" value="MGRN1/RNF157-like"/>
</dbReference>
<evidence type="ECO:0000313" key="3">
    <source>
        <dbReference type="EMBL" id="KAK2197675.1"/>
    </source>
</evidence>
<keyword evidence="1" id="KW-0479">Metal-binding</keyword>
<protein>
    <submittedName>
        <fullName evidence="3">Bifunctional E3 ubiquitin-protein ligase MGRN1-RNF157-like/Zinc finger</fullName>
    </submittedName>
</protein>
<dbReference type="EMBL" id="JALLKP010000001">
    <property type="protein sequence ID" value="KAK2197675.1"/>
    <property type="molecule type" value="Genomic_DNA"/>
</dbReference>
<dbReference type="InterPro" id="IPR001841">
    <property type="entry name" value="Znf_RING"/>
</dbReference>
<comment type="caution">
    <text evidence="3">The sequence shown here is derived from an EMBL/GenBank/DDBJ whole genome shotgun (WGS) entry which is preliminary data.</text>
</comment>
<accession>A0AAD9PMM3</accession>
<evidence type="ECO:0000259" key="2">
    <source>
        <dbReference type="PROSITE" id="PS50089"/>
    </source>
</evidence>
<reference evidence="3" key="1">
    <citation type="journal article" date="2023" name="Nat. Microbiol.">
        <title>Babesia duncani multi-omics identifies virulence factors and drug targets.</title>
        <authorList>
            <person name="Singh P."/>
            <person name="Lonardi S."/>
            <person name="Liang Q."/>
            <person name="Vydyam P."/>
            <person name="Khabirova E."/>
            <person name="Fang T."/>
            <person name="Gihaz S."/>
            <person name="Thekkiniath J."/>
            <person name="Munshi M."/>
            <person name="Abel S."/>
            <person name="Ciampossin L."/>
            <person name="Batugedara G."/>
            <person name="Gupta M."/>
            <person name="Lu X.M."/>
            <person name="Lenz T."/>
            <person name="Chakravarty S."/>
            <person name="Cornillot E."/>
            <person name="Hu Y."/>
            <person name="Ma W."/>
            <person name="Gonzalez L.M."/>
            <person name="Sanchez S."/>
            <person name="Estrada K."/>
            <person name="Sanchez-Flores A."/>
            <person name="Montero E."/>
            <person name="Harb O.S."/>
            <person name="Le Roch K.G."/>
            <person name="Mamoun C.B."/>
        </authorList>
    </citation>
    <scope>NUCLEOTIDE SEQUENCE</scope>
    <source>
        <strain evidence="3">WA1</strain>
    </source>
</reference>
<dbReference type="GeneID" id="94334976"/>
<dbReference type="PROSITE" id="PS50089">
    <property type="entry name" value="ZF_RING_2"/>
    <property type="match status" value="1"/>
</dbReference>
<dbReference type="GO" id="GO:0008270">
    <property type="term" value="F:zinc ion binding"/>
    <property type="evidence" value="ECO:0007669"/>
    <property type="project" value="UniProtKB-KW"/>
</dbReference>
<dbReference type="GO" id="GO:0005737">
    <property type="term" value="C:cytoplasm"/>
    <property type="evidence" value="ECO:0007669"/>
    <property type="project" value="TreeGrafter"/>
</dbReference>
<name>A0AAD9PMM3_9APIC</name>
<dbReference type="AlphaFoldDB" id="A0AAD9PMM3"/>
<dbReference type="GO" id="GO:0016567">
    <property type="term" value="P:protein ubiquitination"/>
    <property type="evidence" value="ECO:0007669"/>
    <property type="project" value="TreeGrafter"/>
</dbReference>
<dbReference type="Gene3D" id="3.30.40.10">
    <property type="entry name" value="Zinc/RING finger domain, C3HC4 (zinc finger)"/>
    <property type="match status" value="1"/>
</dbReference>
<dbReference type="SMART" id="SM00184">
    <property type="entry name" value="RING"/>
    <property type="match status" value="1"/>
</dbReference>
<dbReference type="GO" id="GO:0061630">
    <property type="term" value="F:ubiquitin protein ligase activity"/>
    <property type="evidence" value="ECO:0007669"/>
    <property type="project" value="UniProtKB-EC"/>
</dbReference>
<dbReference type="Pfam" id="PF13920">
    <property type="entry name" value="zf-C3HC4_3"/>
    <property type="match status" value="1"/>
</dbReference>
<dbReference type="PANTHER" id="PTHR22996:SF0">
    <property type="entry name" value="RE60872P-RELATED"/>
    <property type="match status" value="1"/>
</dbReference>
<sequence>MGSQCKLHACADTFRFTKPQYKAGPFDLAIGNDVTYSQDPAGVLNVEKMPYMDDCVLSYNTKSVPLLLYFKCKTQFFALHVMAGLLKRGLEYIPIVTKQRIEMNNMGFLVHNAYGINAMCKAENGEENDEGLCSICFDAIPNILIRPCSHVCVCSTCIGHVASKSTARCPLCRVLIDELIKLNS</sequence>
<organism evidence="3 4">
    <name type="scientific">Babesia duncani</name>
    <dbReference type="NCBI Taxonomy" id="323732"/>
    <lineage>
        <taxon>Eukaryota</taxon>
        <taxon>Sar</taxon>
        <taxon>Alveolata</taxon>
        <taxon>Apicomplexa</taxon>
        <taxon>Aconoidasida</taxon>
        <taxon>Piroplasmida</taxon>
        <taxon>Babesiidae</taxon>
        <taxon>Babesia</taxon>
    </lineage>
</organism>